<dbReference type="InterPro" id="IPR050076">
    <property type="entry name" value="ArchSynthase1/Queuine_TRR"/>
</dbReference>
<dbReference type="HAMAP" id="MF_00168">
    <property type="entry name" value="Q_tRNA_Tgt"/>
    <property type="match status" value="1"/>
</dbReference>
<dbReference type="SUPFAM" id="SSF51713">
    <property type="entry name" value="tRNA-guanine transglycosylase"/>
    <property type="match status" value="1"/>
</dbReference>
<dbReference type="STRING" id="1121959.SAMN02746009_03228"/>
<dbReference type="RefSeq" id="WP_073287356.1">
    <property type="nucleotide sequence ID" value="NZ_FRAS01000019.1"/>
</dbReference>
<evidence type="ECO:0000256" key="5">
    <source>
        <dbReference type="ARBA" id="ARBA00022785"/>
    </source>
</evidence>
<feature type="active site" description="Nucleophile" evidence="7">
    <location>
        <position position="271"/>
    </location>
</feature>
<feature type="region of interest" description="RNA binding; important for wobble base 34 recognition" evidence="7">
    <location>
        <begin position="276"/>
        <end position="280"/>
    </location>
</feature>
<feature type="active site" description="Proton acceptor" evidence="7">
    <location>
        <position position="92"/>
    </location>
</feature>
<feature type="binding site" evidence="7">
    <location>
        <position position="146"/>
    </location>
    <ligand>
        <name>substrate</name>
    </ligand>
</feature>
<keyword evidence="3 7" id="KW-0808">Transferase</keyword>
<evidence type="ECO:0000256" key="6">
    <source>
        <dbReference type="ARBA" id="ARBA00050112"/>
    </source>
</evidence>
<dbReference type="InterPro" id="IPR002616">
    <property type="entry name" value="tRNA_ribo_trans-like"/>
</dbReference>
<name>A0A1M7CTV3_9BACT</name>
<dbReference type="NCBIfam" id="TIGR00430">
    <property type="entry name" value="Q_tRNA_tgt"/>
    <property type="match status" value="1"/>
</dbReference>
<dbReference type="InterPro" id="IPR004803">
    <property type="entry name" value="TGT"/>
</dbReference>
<dbReference type="PANTHER" id="PTHR46499:SF1">
    <property type="entry name" value="QUEUINE TRNA-RIBOSYLTRANSFERASE"/>
    <property type="match status" value="1"/>
</dbReference>
<comment type="caution">
    <text evidence="7">Lacks conserved residue(s) required for the propagation of feature annotation.</text>
</comment>
<dbReference type="NCBIfam" id="TIGR00449">
    <property type="entry name" value="tgt_general"/>
    <property type="match status" value="1"/>
</dbReference>
<evidence type="ECO:0000313" key="9">
    <source>
        <dbReference type="EMBL" id="SHL70289.1"/>
    </source>
</evidence>
<evidence type="ECO:0000256" key="4">
    <source>
        <dbReference type="ARBA" id="ARBA00022694"/>
    </source>
</evidence>
<sequence length="376" mass="42547">MTFDLVANDPHTKARAGVVHTAHGAIETPIFMPVGTAGTVKAVQQRDLKDDVQAQIILGNTYHLYLRPGLDVLQKAGGLHRFNGWDRPILTDSGGYQVYSLSGTRKIKEEGVKFRSHIDGSQHLFSPEGVMDIQRTIGADIIMAFDECTPWPCEYDYAARSLDMTHRWLKRCIQRFDSTEGHYGYQQTLFPIVQGSTFRDLRIKSAEFIAEQGREGNAIGGLSVGEPADMMYEMTELVCDILPQDKPRYLMGVGTPANILENIALGVDMFDCVMPTRNARNGMLFTTQGIMNVTNKKWETDFEPIDAELGGYVSTFYSRSYVRHLFQSKEMLGPQIASIHNLTFYLWLVKQARQQILAGTFREWKEKMVKQVMTRL</sequence>
<keyword evidence="2 7" id="KW-0328">Glycosyltransferase</keyword>
<dbReference type="GO" id="GO:0008479">
    <property type="term" value="F:tRNA-guanosine(34) queuine transglycosylase activity"/>
    <property type="evidence" value="ECO:0007669"/>
    <property type="project" value="UniProtKB-UniRule"/>
</dbReference>
<gene>
    <name evidence="7" type="primary">tgt</name>
    <name evidence="9" type="ORF">SAMN02746009_03228</name>
</gene>
<proteinExistence type="inferred from homology"/>
<comment type="pathway">
    <text evidence="1 7">tRNA modification; tRNA-queuosine biosynthesis.</text>
</comment>
<dbReference type="OrthoDB" id="9805417at2"/>
<keyword evidence="5 7" id="KW-0671">Queuosine biosynthesis</keyword>
<evidence type="ECO:0000256" key="3">
    <source>
        <dbReference type="ARBA" id="ARBA00022679"/>
    </source>
</evidence>
<evidence type="ECO:0000259" key="8">
    <source>
        <dbReference type="Pfam" id="PF01702"/>
    </source>
</evidence>
<evidence type="ECO:0000256" key="7">
    <source>
        <dbReference type="HAMAP-Rule" id="MF_00168"/>
    </source>
</evidence>
<dbReference type="Gene3D" id="3.20.20.105">
    <property type="entry name" value="Queuine tRNA-ribosyltransferase-like"/>
    <property type="match status" value="1"/>
</dbReference>
<protein>
    <recommendedName>
        <fullName evidence="7">Queuine tRNA-ribosyltransferase</fullName>
        <ecNumber evidence="7">2.4.2.29</ecNumber>
    </recommendedName>
    <alternativeName>
        <fullName evidence="7">Guanine insertion enzyme</fullName>
    </alternativeName>
    <alternativeName>
        <fullName evidence="7">tRNA-guanine transglycosylase</fullName>
    </alternativeName>
</protein>
<comment type="subunit">
    <text evidence="7">Homodimer. Within each dimer, one monomer is responsible for RNA recognition and catalysis, while the other monomer binds to the replacement base PreQ1.</text>
</comment>
<dbReference type="AlphaFoldDB" id="A0A1M7CTV3"/>
<keyword evidence="10" id="KW-1185">Reference proteome</keyword>
<dbReference type="GO" id="GO:0008616">
    <property type="term" value="P:tRNA queuosine(34) biosynthetic process"/>
    <property type="evidence" value="ECO:0007669"/>
    <property type="project" value="UniProtKB-UniRule"/>
</dbReference>
<dbReference type="EMBL" id="FRAS01000019">
    <property type="protein sequence ID" value="SHL70289.1"/>
    <property type="molecule type" value="Genomic_DNA"/>
</dbReference>
<keyword evidence="4 7" id="KW-0819">tRNA processing</keyword>
<comment type="similarity">
    <text evidence="7">Belongs to the queuine tRNA-ribosyltransferase family.</text>
</comment>
<dbReference type="PANTHER" id="PTHR46499">
    <property type="entry name" value="QUEUINE TRNA-RIBOSYLTRANSFERASE"/>
    <property type="match status" value="1"/>
</dbReference>
<dbReference type="InterPro" id="IPR036511">
    <property type="entry name" value="TGT-like_sf"/>
</dbReference>
<evidence type="ECO:0000256" key="2">
    <source>
        <dbReference type="ARBA" id="ARBA00022676"/>
    </source>
</evidence>
<reference evidence="10" key="1">
    <citation type="submission" date="2016-11" db="EMBL/GenBank/DDBJ databases">
        <authorList>
            <person name="Varghese N."/>
            <person name="Submissions S."/>
        </authorList>
    </citation>
    <scope>NUCLEOTIDE SEQUENCE [LARGE SCALE GENOMIC DNA]</scope>
    <source>
        <strain evidence="10">DSM 18569</strain>
    </source>
</reference>
<dbReference type="Proteomes" id="UP000183947">
    <property type="component" value="Unassembled WGS sequence"/>
</dbReference>
<feature type="binding site" evidence="7">
    <location>
        <position position="194"/>
    </location>
    <ligand>
        <name>substrate</name>
    </ligand>
</feature>
<dbReference type="EC" id="2.4.2.29" evidence="7"/>
<dbReference type="UniPathway" id="UPA00392"/>
<organism evidence="9 10">
    <name type="scientific">Hymenobacter psychrotolerans DSM 18569</name>
    <dbReference type="NCBI Taxonomy" id="1121959"/>
    <lineage>
        <taxon>Bacteria</taxon>
        <taxon>Pseudomonadati</taxon>
        <taxon>Bacteroidota</taxon>
        <taxon>Cytophagia</taxon>
        <taxon>Cytophagales</taxon>
        <taxon>Hymenobacteraceae</taxon>
        <taxon>Hymenobacter</taxon>
    </lineage>
</organism>
<dbReference type="Pfam" id="PF01702">
    <property type="entry name" value="TGT"/>
    <property type="match status" value="1"/>
</dbReference>
<comment type="catalytic activity">
    <reaction evidence="6 7">
        <text>7-aminomethyl-7-carbaguanine + guanosine(34) in tRNA = 7-aminomethyl-7-carbaguanosine(34) in tRNA + guanine</text>
        <dbReference type="Rhea" id="RHEA:24104"/>
        <dbReference type="Rhea" id="RHEA-COMP:10341"/>
        <dbReference type="Rhea" id="RHEA-COMP:10342"/>
        <dbReference type="ChEBI" id="CHEBI:16235"/>
        <dbReference type="ChEBI" id="CHEBI:58703"/>
        <dbReference type="ChEBI" id="CHEBI:74269"/>
        <dbReference type="ChEBI" id="CHEBI:82833"/>
        <dbReference type="EC" id="2.4.2.29"/>
    </reaction>
</comment>
<dbReference type="GO" id="GO:0005829">
    <property type="term" value="C:cytosol"/>
    <property type="evidence" value="ECO:0007669"/>
    <property type="project" value="TreeGrafter"/>
</dbReference>
<dbReference type="FunFam" id="3.20.20.105:FF:000001">
    <property type="entry name" value="Queuine tRNA-ribosyltransferase"/>
    <property type="match status" value="1"/>
</dbReference>
<comment type="function">
    <text evidence="7">Catalyzes the base-exchange of a guanine (G) residue with the queuine precursor 7-aminomethyl-7-deazaguanine (PreQ1) at position 34 (anticodon wobble position) in tRNAs with GU(N) anticodons (tRNA-Asp, -Asn, -His and -Tyr). Catalysis occurs through a double-displacement mechanism. The nucleophile active site attacks the C1' of nucleotide 34 to detach the guanine base from the RNA, forming a covalent enzyme-RNA intermediate. The proton acceptor active site deprotonates the incoming PreQ1, allowing a nucleophilic attack on the C1' of the ribose to form the product. After dissociation, two additional enzymatic reactions on the tRNA convert PreQ1 to queuine (Q), resulting in the hypermodified nucleoside queuosine (7-(((4,5-cis-dihydroxy-2-cyclopenten-1-yl)amino)methyl)-7-deazaguanosine).</text>
</comment>
<feature type="domain" description="tRNA-guanine(15) transglycosylase-like" evidence="8">
    <location>
        <begin position="12"/>
        <end position="371"/>
    </location>
</feature>
<feature type="region of interest" description="RNA binding" evidence="7">
    <location>
        <begin position="252"/>
        <end position="258"/>
    </location>
</feature>
<feature type="binding site" evidence="7">
    <location>
        <begin position="92"/>
        <end position="96"/>
    </location>
    <ligand>
        <name>substrate</name>
    </ligand>
</feature>
<accession>A0A1M7CTV3</accession>
<evidence type="ECO:0000256" key="1">
    <source>
        <dbReference type="ARBA" id="ARBA00004691"/>
    </source>
</evidence>
<evidence type="ECO:0000313" key="10">
    <source>
        <dbReference type="Proteomes" id="UP000183947"/>
    </source>
</evidence>
<feature type="binding site" evidence="7">
    <location>
        <position position="221"/>
    </location>
    <ligand>
        <name>substrate</name>
    </ligand>
</feature>